<dbReference type="PANTHER" id="PTHR34415:SF1">
    <property type="entry name" value="INTEGRASE CATALYTIC DOMAIN-CONTAINING PROTEIN"/>
    <property type="match status" value="1"/>
</dbReference>
<feature type="non-terminal residue" evidence="2">
    <location>
        <position position="1"/>
    </location>
</feature>
<feature type="non-terminal residue" evidence="2">
    <location>
        <position position="107"/>
    </location>
</feature>
<organism evidence="2">
    <name type="scientific">Homalodisca liturata</name>
    <dbReference type="NCBI Taxonomy" id="320908"/>
    <lineage>
        <taxon>Eukaryota</taxon>
        <taxon>Metazoa</taxon>
        <taxon>Ecdysozoa</taxon>
        <taxon>Arthropoda</taxon>
        <taxon>Hexapoda</taxon>
        <taxon>Insecta</taxon>
        <taxon>Pterygota</taxon>
        <taxon>Neoptera</taxon>
        <taxon>Paraneoptera</taxon>
        <taxon>Hemiptera</taxon>
        <taxon>Auchenorrhyncha</taxon>
        <taxon>Membracoidea</taxon>
        <taxon>Cicadellidae</taxon>
        <taxon>Cicadellinae</taxon>
        <taxon>Proconiini</taxon>
        <taxon>Homalodisca</taxon>
    </lineage>
</organism>
<dbReference type="PANTHER" id="PTHR34415">
    <property type="entry name" value="INTEGRASE CATALYTIC DOMAIN-CONTAINING PROTEIN"/>
    <property type="match status" value="1"/>
</dbReference>
<dbReference type="AlphaFoldDB" id="A0A1B6HW48"/>
<sequence>DIEKITLWTDNCYGQNKNKSIIMCFFWIIHKYPQIKEINQKFLLKGHTHMEADTIHALIEKKRKKTANMTILTPWDWQQLVRSTSKKYSVYNLELDDFLKFDNLLLG</sequence>
<proteinExistence type="predicted"/>
<dbReference type="EMBL" id="GECU01028861">
    <property type="protein sequence ID" value="JAS78845.1"/>
    <property type="molecule type" value="Transcribed_RNA"/>
</dbReference>
<evidence type="ECO:0000313" key="2">
    <source>
        <dbReference type="EMBL" id="JAS78845.1"/>
    </source>
</evidence>
<dbReference type="Pfam" id="PF25273">
    <property type="entry name" value="DUF7869"/>
    <property type="match status" value="1"/>
</dbReference>
<reference evidence="2" key="1">
    <citation type="submission" date="2015-11" db="EMBL/GenBank/DDBJ databases">
        <title>De novo transcriptome assembly of four potential Pierce s Disease insect vectors from Arizona vineyards.</title>
        <authorList>
            <person name="Tassone E.E."/>
        </authorList>
    </citation>
    <scope>NUCLEOTIDE SEQUENCE</scope>
</reference>
<protein>
    <recommendedName>
        <fullName evidence="1">DUF7869 domain-containing protein</fullName>
    </recommendedName>
</protein>
<accession>A0A1B6HW48</accession>
<evidence type="ECO:0000259" key="1">
    <source>
        <dbReference type="Pfam" id="PF25273"/>
    </source>
</evidence>
<name>A0A1B6HW48_9HEMI</name>
<dbReference type="InterPro" id="IPR057191">
    <property type="entry name" value="DUF7869"/>
</dbReference>
<gene>
    <name evidence="2" type="ORF">g.4261</name>
</gene>
<feature type="domain" description="DUF7869" evidence="1">
    <location>
        <begin position="5"/>
        <end position="82"/>
    </location>
</feature>